<protein>
    <submittedName>
        <fullName evidence="1">CCA tRNA nucleotidyltransferase, mitochondrial</fullName>
        <ecNumber evidence="1">2.7.7.72</ecNumber>
    </submittedName>
</protein>
<evidence type="ECO:0000313" key="2">
    <source>
        <dbReference type="Proteomes" id="UP001165960"/>
    </source>
</evidence>
<name>A0ACC2TJG4_9FUNG</name>
<sequence>MVYKRFLKLYSVPIRRSFDCFLALKPKTPLGFVIGNRVTQIGKVHTKEESGKKRLNASATPEPNTGKVAKVGFSSNKAYKTFSLESSVRSTKTGLENNSSISVKMRLDLTPKEKELCTLLTLVADFINKKDHTKTVILRFAGGWVRDKLLGIESNDIDVAIDTMTGAQFFEYLREYEDFRGKRVLSRGTTIAANPQKSKHLETVAATVLGLEIDFVNLRSEKYSENSRVPEMTFGTPEEDAFRRDITINSLFYNIHSGEVEDFCQKGLSDLKHKLIRTPLSPTQTFIDDPLRLLKPMSEPDIKVAFKTKISRERVGTELSKMLTSGSPLQAFELIHQCGLYETIFFPHPLREEDRSIAPPLVGIEKARIMTCLFDSFDQGKDLTLPGPLVIPTPLLAEFGLSTIRDKGLLLLASFLAPFQHVMYISPKNSKVTHSIITLVKDTIKLPLAKGTAMESFYRFSARLSEILAIDSSEWSRSLIGLYMHASGPHFAESVLTWLTEQIYRNAVKIDSKGALEQKINLLLEFLNYVKDKDLQSVQSLIPLLTGDQVAKSLSIKPGVIVGYLKQEAFIWQLEHPQGSVDECQAWLLKSYGTLESRQLLSERYAKPC</sequence>
<proteinExistence type="predicted"/>
<comment type="caution">
    <text evidence="1">The sequence shown here is derived from an EMBL/GenBank/DDBJ whole genome shotgun (WGS) entry which is preliminary data.</text>
</comment>
<accession>A0ACC2TJG4</accession>
<dbReference type="EMBL" id="QTSX02002851">
    <property type="protein sequence ID" value="KAJ9074631.1"/>
    <property type="molecule type" value="Genomic_DNA"/>
</dbReference>
<keyword evidence="2" id="KW-1185">Reference proteome</keyword>
<reference evidence="1" key="1">
    <citation type="submission" date="2022-04" db="EMBL/GenBank/DDBJ databases">
        <title>Genome of the entomopathogenic fungus Entomophthora muscae.</title>
        <authorList>
            <person name="Elya C."/>
            <person name="Lovett B.R."/>
            <person name="Lee E."/>
            <person name="Macias A.M."/>
            <person name="Hajek A.E."/>
            <person name="De Bivort B.L."/>
            <person name="Kasson M.T."/>
            <person name="De Fine Licht H.H."/>
            <person name="Stajich J.E."/>
        </authorList>
    </citation>
    <scope>NUCLEOTIDE SEQUENCE</scope>
    <source>
        <strain evidence="1">Berkeley</strain>
    </source>
</reference>
<keyword evidence="1" id="KW-0548">Nucleotidyltransferase</keyword>
<evidence type="ECO:0000313" key="1">
    <source>
        <dbReference type="EMBL" id="KAJ9074631.1"/>
    </source>
</evidence>
<keyword evidence="1" id="KW-0808">Transferase</keyword>
<organism evidence="1 2">
    <name type="scientific">Entomophthora muscae</name>
    <dbReference type="NCBI Taxonomy" id="34485"/>
    <lineage>
        <taxon>Eukaryota</taxon>
        <taxon>Fungi</taxon>
        <taxon>Fungi incertae sedis</taxon>
        <taxon>Zoopagomycota</taxon>
        <taxon>Entomophthoromycotina</taxon>
        <taxon>Entomophthoromycetes</taxon>
        <taxon>Entomophthorales</taxon>
        <taxon>Entomophthoraceae</taxon>
        <taxon>Entomophthora</taxon>
    </lineage>
</organism>
<gene>
    <name evidence="1" type="primary">CCA1_1</name>
    <name evidence="1" type="ORF">DSO57_1004433</name>
</gene>
<dbReference type="EC" id="2.7.7.72" evidence="1"/>
<dbReference type="Proteomes" id="UP001165960">
    <property type="component" value="Unassembled WGS sequence"/>
</dbReference>